<evidence type="ECO:0000256" key="1">
    <source>
        <dbReference type="SAM" id="MobiDB-lite"/>
    </source>
</evidence>
<proteinExistence type="predicted"/>
<reference evidence="2 3" key="1">
    <citation type="journal article" date="2023" name="Life. Sci Alliance">
        <title>Evolutionary insights into 3D genome organization and epigenetic landscape of Vigna mungo.</title>
        <authorList>
            <person name="Junaid A."/>
            <person name="Singh B."/>
            <person name="Bhatia S."/>
        </authorList>
    </citation>
    <scope>NUCLEOTIDE SEQUENCE [LARGE SCALE GENOMIC DNA]</scope>
    <source>
        <strain evidence="2">Urdbean</strain>
    </source>
</reference>
<organism evidence="2 3">
    <name type="scientific">Vigna mungo</name>
    <name type="common">Black gram</name>
    <name type="synonym">Phaseolus mungo</name>
    <dbReference type="NCBI Taxonomy" id="3915"/>
    <lineage>
        <taxon>Eukaryota</taxon>
        <taxon>Viridiplantae</taxon>
        <taxon>Streptophyta</taxon>
        <taxon>Embryophyta</taxon>
        <taxon>Tracheophyta</taxon>
        <taxon>Spermatophyta</taxon>
        <taxon>Magnoliopsida</taxon>
        <taxon>eudicotyledons</taxon>
        <taxon>Gunneridae</taxon>
        <taxon>Pentapetalae</taxon>
        <taxon>rosids</taxon>
        <taxon>fabids</taxon>
        <taxon>Fabales</taxon>
        <taxon>Fabaceae</taxon>
        <taxon>Papilionoideae</taxon>
        <taxon>50 kb inversion clade</taxon>
        <taxon>NPAAA clade</taxon>
        <taxon>indigoferoid/millettioid clade</taxon>
        <taxon>Phaseoleae</taxon>
        <taxon>Vigna</taxon>
    </lineage>
</organism>
<dbReference type="Proteomes" id="UP001374535">
    <property type="component" value="Chromosome 11"/>
</dbReference>
<gene>
    <name evidence="2" type="ORF">V8G54_035086</name>
</gene>
<sequence length="155" mass="17495">HPRQLAIGQRGEQVNQAPRSPWNSPHLHCVGATIVEPAAPSSCIFFAPLNHHAITKRSRSRSTALPPSSRVLIIFITNSTRISYAQHHHHPHRITFACHPTCIKKTTNAKPNSRFAHPILETPKPESSSNRWCGGRGFGHWSWCSSFRWRRSCGR</sequence>
<evidence type="ECO:0000313" key="2">
    <source>
        <dbReference type="EMBL" id="WVY89572.1"/>
    </source>
</evidence>
<feature type="region of interest" description="Disordered" evidence="1">
    <location>
        <begin position="1"/>
        <end position="22"/>
    </location>
</feature>
<name>A0AAQ3MEF7_VIGMU</name>
<protein>
    <submittedName>
        <fullName evidence="2">Uncharacterized protein</fullName>
    </submittedName>
</protein>
<dbReference type="EMBL" id="CP144690">
    <property type="protein sequence ID" value="WVY89572.1"/>
    <property type="molecule type" value="Genomic_DNA"/>
</dbReference>
<keyword evidence="3" id="KW-1185">Reference proteome</keyword>
<feature type="compositionally biased region" description="Polar residues" evidence="1">
    <location>
        <begin position="12"/>
        <end position="22"/>
    </location>
</feature>
<evidence type="ECO:0000313" key="3">
    <source>
        <dbReference type="Proteomes" id="UP001374535"/>
    </source>
</evidence>
<accession>A0AAQ3MEF7</accession>
<dbReference type="AlphaFoldDB" id="A0AAQ3MEF7"/>
<feature type="non-terminal residue" evidence="2">
    <location>
        <position position="1"/>
    </location>
</feature>